<accession>A0AAV2F5I4</accession>
<dbReference type="EMBL" id="OZ034819">
    <property type="protein sequence ID" value="CAL1393053.1"/>
    <property type="molecule type" value="Genomic_DNA"/>
</dbReference>
<gene>
    <name evidence="2" type="ORF">LTRI10_LOCUS33655</name>
</gene>
<organism evidence="2 3">
    <name type="scientific">Linum trigynum</name>
    <dbReference type="NCBI Taxonomy" id="586398"/>
    <lineage>
        <taxon>Eukaryota</taxon>
        <taxon>Viridiplantae</taxon>
        <taxon>Streptophyta</taxon>
        <taxon>Embryophyta</taxon>
        <taxon>Tracheophyta</taxon>
        <taxon>Spermatophyta</taxon>
        <taxon>Magnoliopsida</taxon>
        <taxon>eudicotyledons</taxon>
        <taxon>Gunneridae</taxon>
        <taxon>Pentapetalae</taxon>
        <taxon>rosids</taxon>
        <taxon>fabids</taxon>
        <taxon>Malpighiales</taxon>
        <taxon>Linaceae</taxon>
        <taxon>Linum</taxon>
    </lineage>
</organism>
<reference evidence="2 3" key="1">
    <citation type="submission" date="2024-04" db="EMBL/GenBank/DDBJ databases">
        <authorList>
            <person name="Fracassetti M."/>
        </authorList>
    </citation>
    <scope>NUCLEOTIDE SEQUENCE [LARGE SCALE GENOMIC DNA]</scope>
</reference>
<name>A0AAV2F5I4_9ROSI</name>
<protein>
    <submittedName>
        <fullName evidence="2">Uncharacterized protein</fullName>
    </submittedName>
</protein>
<dbReference type="AlphaFoldDB" id="A0AAV2F5I4"/>
<evidence type="ECO:0000313" key="2">
    <source>
        <dbReference type="EMBL" id="CAL1393053.1"/>
    </source>
</evidence>
<feature type="region of interest" description="Disordered" evidence="1">
    <location>
        <begin position="83"/>
        <end position="107"/>
    </location>
</feature>
<dbReference type="Proteomes" id="UP001497516">
    <property type="component" value="Chromosome 6"/>
</dbReference>
<proteinExistence type="predicted"/>
<evidence type="ECO:0000256" key="1">
    <source>
        <dbReference type="SAM" id="MobiDB-lite"/>
    </source>
</evidence>
<feature type="compositionally biased region" description="Low complexity" evidence="1">
    <location>
        <begin position="94"/>
        <end position="107"/>
    </location>
</feature>
<evidence type="ECO:0000313" key="3">
    <source>
        <dbReference type="Proteomes" id="UP001497516"/>
    </source>
</evidence>
<keyword evidence="3" id="KW-1185">Reference proteome</keyword>
<sequence>MPRQPTNRTLEVRYVFPRERVWRPQDQAVIQRRTACHISDPRQCAKDRRPQLAGAVSASILAKRIGRVQFLAGQNYQTAPGGCGLKSTNTPSPLSFLHTTTHSSLSL</sequence>